<evidence type="ECO:0000256" key="1">
    <source>
        <dbReference type="SAM" id="MobiDB-lite"/>
    </source>
</evidence>
<proteinExistence type="predicted"/>
<keyword evidence="3" id="KW-1185">Reference proteome</keyword>
<dbReference type="KEGG" id="sals:SLNWT_1435"/>
<reference evidence="2 3" key="1">
    <citation type="submission" date="2015-01" db="EMBL/GenBank/DDBJ databases">
        <title>Enhanced salinomycin production by adjusting the supply of polyketide extender units in Streptomyce albus DSM 41398.</title>
        <authorList>
            <person name="Lu C."/>
        </authorList>
    </citation>
    <scope>NUCLEOTIDE SEQUENCE [LARGE SCALE GENOMIC DNA]</scope>
    <source>
        <strain evidence="3">ATCC 21838 / DSM 41398 / FERM P-419 / JCM 4703 / NBRC 107858</strain>
    </source>
</reference>
<gene>
    <name evidence="2" type="ORF">SLNWT_1435</name>
</gene>
<evidence type="ECO:0000313" key="3">
    <source>
        <dbReference type="Proteomes" id="UP000031523"/>
    </source>
</evidence>
<dbReference type="Proteomes" id="UP000031523">
    <property type="component" value="Chromosome"/>
</dbReference>
<name>A0A0B5ESU5_STRA4</name>
<feature type="region of interest" description="Disordered" evidence="1">
    <location>
        <begin position="1"/>
        <end position="21"/>
    </location>
</feature>
<organism evidence="2 3">
    <name type="scientific">Streptomyces albus (strain ATCC 21838 / DSM 41398 / FERM P-419 / JCM 4703 / NBRC 107858)</name>
    <dbReference type="NCBI Taxonomy" id="1081613"/>
    <lineage>
        <taxon>Bacteria</taxon>
        <taxon>Bacillati</taxon>
        <taxon>Actinomycetota</taxon>
        <taxon>Actinomycetes</taxon>
        <taxon>Kitasatosporales</taxon>
        <taxon>Streptomycetaceae</taxon>
        <taxon>Streptomyces</taxon>
    </lineage>
</organism>
<accession>A0A0B5ESU5</accession>
<sequence>METADPPMIHPCSDPGAGEGAVPCEVLVNDSSTEALMSALVSAPRGPVTPAVATAGAIRVPLGGRPARLPRGERG</sequence>
<dbReference type="AlphaFoldDB" id="A0A0B5ESU5"/>
<protein>
    <submittedName>
        <fullName evidence="2">Uncharacterized protein</fullName>
    </submittedName>
</protein>
<evidence type="ECO:0000313" key="2">
    <source>
        <dbReference type="EMBL" id="AJE81811.1"/>
    </source>
</evidence>
<dbReference type="EMBL" id="CP010519">
    <property type="protein sequence ID" value="AJE81811.1"/>
    <property type="molecule type" value="Genomic_DNA"/>
</dbReference>